<name>A0A410QG38_9FIRM</name>
<dbReference type="EMBL" id="CP035282">
    <property type="protein sequence ID" value="QAT62980.1"/>
    <property type="molecule type" value="Genomic_DNA"/>
</dbReference>
<proteinExistence type="predicted"/>
<reference evidence="2" key="1">
    <citation type="submission" date="2019-01" db="EMBL/GenBank/DDBJ databases">
        <title>Draft genomes of a novel of Sporanaerobacter strains.</title>
        <authorList>
            <person name="Ma S."/>
        </authorList>
    </citation>
    <scope>NUCLEOTIDE SEQUENCE [LARGE SCALE GENOMIC DNA]</scope>
    <source>
        <strain evidence="2">NJN-17</strain>
    </source>
</reference>
<dbReference type="InterPro" id="IPR046904">
    <property type="entry name" value="ABC-3C_MC2"/>
</dbReference>
<organism evidence="1 2">
    <name type="scientific">Acidilutibacter cellobiosedens</name>
    <dbReference type="NCBI Taxonomy" id="2507161"/>
    <lineage>
        <taxon>Bacteria</taxon>
        <taxon>Bacillati</taxon>
        <taxon>Bacillota</taxon>
        <taxon>Tissierellia</taxon>
        <taxon>Tissierellales</taxon>
        <taxon>Acidilutibacteraceae</taxon>
        <taxon>Acidilutibacter</taxon>
    </lineage>
</organism>
<keyword evidence="2" id="KW-1185">Reference proteome</keyword>
<dbReference type="Pfam" id="PF20288">
    <property type="entry name" value="MC2"/>
    <property type="match status" value="1"/>
</dbReference>
<dbReference type="Proteomes" id="UP000287969">
    <property type="component" value="Chromosome"/>
</dbReference>
<gene>
    <name evidence="1" type="ORF">EQM13_16125</name>
</gene>
<dbReference type="RefSeq" id="WP_053965566.1">
    <property type="nucleotide sequence ID" value="NZ_CP035282.1"/>
</dbReference>
<accession>A0A410QG38</accession>
<dbReference type="AlphaFoldDB" id="A0A410QG38"/>
<dbReference type="OrthoDB" id="1666671at2"/>
<protein>
    <submittedName>
        <fullName evidence="1">Uncharacterized protein</fullName>
    </submittedName>
</protein>
<sequence length="151" mass="17197">MSDIVFNTTFEISIRLLLVLSVCKNSRFTLDNLVTVDFIANYSKEFGLSDNNLHGNNEFSFSEFSIRRALGQKAIKELVLEDMVKVSCTKKGFLYSITDKGQSLCNKLTSDYAIEYKSNVDNAIKYINSKTEKEILNLISQEASKLLRKEE</sequence>
<evidence type="ECO:0000313" key="2">
    <source>
        <dbReference type="Proteomes" id="UP000287969"/>
    </source>
</evidence>
<evidence type="ECO:0000313" key="1">
    <source>
        <dbReference type="EMBL" id="QAT62980.1"/>
    </source>
</evidence>
<dbReference type="KEGG" id="spoa:EQM13_16125"/>